<name>A0A0F3PHT7_RICRH</name>
<feature type="transmembrane region" description="Helical" evidence="1">
    <location>
        <begin position="68"/>
        <end position="88"/>
    </location>
</feature>
<dbReference type="EMBL" id="LAOC01000001">
    <property type="protein sequence ID" value="KJV79502.1"/>
    <property type="molecule type" value="Genomic_DNA"/>
</dbReference>
<evidence type="ECO:0000256" key="1">
    <source>
        <dbReference type="SAM" id="Phobius"/>
    </source>
</evidence>
<protein>
    <submittedName>
        <fullName evidence="2">Uncharacterized protein</fullName>
    </submittedName>
</protein>
<keyword evidence="1" id="KW-0812">Transmembrane</keyword>
<dbReference type="AlphaFoldDB" id="A0A0F3PHT7"/>
<dbReference type="RefSeq" id="WP_231288545.1">
    <property type="nucleotide sequence ID" value="NZ_LAOC01000001.1"/>
</dbReference>
<keyword evidence="1" id="KW-0472">Membrane</keyword>
<dbReference type="Proteomes" id="UP000033591">
    <property type="component" value="Unassembled WGS sequence"/>
</dbReference>
<proteinExistence type="predicted"/>
<evidence type="ECO:0000313" key="3">
    <source>
        <dbReference type="Proteomes" id="UP000033591"/>
    </source>
</evidence>
<dbReference type="PATRIC" id="fig|1359199.3.peg.662"/>
<comment type="caution">
    <text evidence="2">The sequence shown here is derived from an EMBL/GenBank/DDBJ whole genome shotgun (WGS) entry which is preliminary data.</text>
</comment>
<organism evidence="2 3">
    <name type="scientific">Rickettsia rhipicephali str. Ect</name>
    <dbReference type="NCBI Taxonomy" id="1359199"/>
    <lineage>
        <taxon>Bacteria</taxon>
        <taxon>Pseudomonadati</taxon>
        <taxon>Pseudomonadota</taxon>
        <taxon>Alphaproteobacteria</taxon>
        <taxon>Rickettsiales</taxon>
        <taxon>Rickettsiaceae</taxon>
        <taxon>Rickettsieae</taxon>
        <taxon>Rickettsia</taxon>
        <taxon>spotted fever group</taxon>
    </lineage>
</organism>
<keyword evidence="1" id="KW-1133">Transmembrane helix</keyword>
<sequence length="100" mass="11514">MVLTYRGTYTTFEKLDLLKTNSPFKAHFKSILDGQIVWEQAAAYEATKEITKYAEENNYNLSFTSHSLGVYGSQSLVYIVVLIEIFMIQKQRQSHSIARV</sequence>
<reference evidence="2 3" key="1">
    <citation type="submission" date="2015-01" db="EMBL/GenBank/DDBJ databases">
        <title>Genome Sequencing of Rickettsiales.</title>
        <authorList>
            <person name="Daugherty S.C."/>
            <person name="Su Q."/>
            <person name="Abolude K."/>
            <person name="Beier-Sexton M."/>
            <person name="Carlyon J.A."/>
            <person name="Carter R."/>
            <person name="Day N.P."/>
            <person name="Dumler S.J."/>
            <person name="Dyachenko V."/>
            <person name="Godinez A."/>
            <person name="Kurtti T.J."/>
            <person name="Lichay M."/>
            <person name="Mullins K.E."/>
            <person name="Ott S."/>
            <person name="Pappas-Brown V."/>
            <person name="Paris D.H."/>
            <person name="Patel P."/>
            <person name="Richards A.L."/>
            <person name="Sadzewicz L."/>
            <person name="Sears K."/>
            <person name="Seidman D."/>
            <person name="Sengamalay N."/>
            <person name="Stenos J."/>
            <person name="Tallon L.J."/>
            <person name="Vincent G."/>
            <person name="Fraser C.M."/>
            <person name="Munderloh U."/>
            <person name="Dunning-Hotopp J.C."/>
        </authorList>
    </citation>
    <scope>NUCLEOTIDE SEQUENCE [LARGE SCALE GENOMIC DNA]</scope>
    <source>
        <strain evidence="2 3">Ect</strain>
    </source>
</reference>
<accession>A0A0F3PHT7</accession>
<gene>
    <name evidence="2" type="ORF">RMAECT_0679</name>
</gene>
<evidence type="ECO:0000313" key="2">
    <source>
        <dbReference type="EMBL" id="KJV79502.1"/>
    </source>
</evidence>